<evidence type="ECO:0000313" key="2">
    <source>
        <dbReference type="Proteomes" id="UP000234412"/>
    </source>
</evidence>
<gene>
    <name evidence="1" type="ORF">CWN47_26570</name>
</gene>
<reference evidence="1 2" key="2">
    <citation type="submission" date="2018-01" db="EMBL/GenBank/DDBJ databases">
        <title>Genomic study of Klebsiella pneumoniae.</title>
        <authorList>
            <person name="Yang Y."/>
            <person name="Bicalho R."/>
        </authorList>
    </citation>
    <scope>NUCLEOTIDE SEQUENCE [LARGE SCALE GENOMIC DNA]</scope>
    <source>
        <strain evidence="1 2">A8</strain>
    </source>
</reference>
<dbReference type="InterPro" id="IPR011037">
    <property type="entry name" value="Pyrv_Knase-like_insert_dom_sf"/>
</dbReference>
<evidence type="ECO:0000313" key="1">
    <source>
        <dbReference type="EMBL" id="PLM91397.1"/>
    </source>
</evidence>
<name>A0A2N4YUL9_KLEVA</name>
<sequence>MHYPVNVFVGKIRDYAGSRPSAIGKIQVDGELQLGDLGLDG</sequence>
<dbReference type="SUPFAM" id="SSF50800">
    <property type="entry name" value="PK beta-barrel domain-like"/>
    <property type="match status" value="1"/>
</dbReference>
<proteinExistence type="predicted"/>
<dbReference type="Gene3D" id="2.40.33.20">
    <property type="entry name" value="PK beta-barrel domain-like"/>
    <property type="match status" value="1"/>
</dbReference>
<dbReference type="EMBL" id="PIDP01001274">
    <property type="protein sequence ID" value="PLM91397.1"/>
    <property type="molecule type" value="Genomic_DNA"/>
</dbReference>
<accession>A0A2N4YUL9</accession>
<dbReference type="Proteomes" id="UP000234412">
    <property type="component" value="Unassembled WGS sequence"/>
</dbReference>
<comment type="caution">
    <text evidence="1">The sequence shown here is derived from an EMBL/GenBank/DDBJ whole genome shotgun (WGS) entry which is preliminary data.</text>
</comment>
<reference evidence="1 2" key="1">
    <citation type="submission" date="2017-11" db="EMBL/GenBank/DDBJ databases">
        <authorList>
            <person name="Han C.G."/>
        </authorList>
    </citation>
    <scope>NUCLEOTIDE SEQUENCE [LARGE SCALE GENOMIC DNA]</scope>
    <source>
        <strain evidence="1 2">A8</strain>
    </source>
</reference>
<protein>
    <submittedName>
        <fullName evidence="1">MOSC domain-containing protein</fullName>
    </submittedName>
</protein>
<organism evidence="1 2">
    <name type="scientific">Klebsiella variicola</name>
    <dbReference type="NCBI Taxonomy" id="244366"/>
    <lineage>
        <taxon>Bacteria</taxon>
        <taxon>Pseudomonadati</taxon>
        <taxon>Pseudomonadota</taxon>
        <taxon>Gammaproteobacteria</taxon>
        <taxon>Enterobacterales</taxon>
        <taxon>Enterobacteriaceae</taxon>
        <taxon>Klebsiella/Raoultella group</taxon>
        <taxon>Klebsiella</taxon>
        <taxon>Klebsiella pneumoniae complex</taxon>
    </lineage>
</organism>
<feature type="non-terminal residue" evidence="1">
    <location>
        <position position="41"/>
    </location>
</feature>
<dbReference type="AlphaFoldDB" id="A0A2N4YUL9"/>